<dbReference type="Gene3D" id="6.10.140.1330">
    <property type="match status" value="1"/>
</dbReference>
<feature type="transmembrane region" description="Helical" evidence="10">
    <location>
        <begin position="441"/>
        <end position="459"/>
    </location>
</feature>
<gene>
    <name evidence="13" type="ORF">CUNI_LOCUS12800</name>
</gene>
<evidence type="ECO:0000256" key="4">
    <source>
        <dbReference type="ARBA" id="ARBA00022989"/>
    </source>
</evidence>
<keyword evidence="14" id="KW-1185">Reference proteome</keyword>
<proteinExistence type="inferred from homology"/>
<keyword evidence="5" id="KW-0915">Sodium</keyword>
<keyword evidence="4 10" id="KW-1133">Transmembrane helix</keyword>
<feature type="transmembrane region" description="Helical" evidence="10">
    <location>
        <begin position="343"/>
        <end position="363"/>
    </location>
</feature>
<comment type="subcellular location">
    <subcellularLocation>
        <location evidence="1">Membrane</location>
        <topology evidence="1">Multi-pass membrane protein</topology>
    </subcellularLocation>
</comment>
<dbReference type="Gene3D" id="6.10.250.1040">
    <property type="match status" value="1"/>
</dbReference>
<keyword evidence="11" id="KW-0732">Signal</keyword>
<comment type="similarity">
    <text evidence="9">Belongs to the monovalent cation:proton antiporter 1 (CPA1) transporter (TC 2.A.36) family.</text>
</comment>
<keyword evidence="8 9" id="KW-0739">Sodium transport</keyword>
<keyword evidence="7 10" id="KW-0472">Membrane</keyword>
<evidence type="ECO:0000256" key="2">
    <source>
        <dbReference type="ARBA" id="ARBA00022448"/>
    </source>
</evidence>
<dbReference type="InterPro" id="IPR004709">
    <property type="entry name" value="NaH_exchanger"/>
</dbReference>
<feature type="transmembrane region" description="Helical" evidence="10">
    <location>
        <begin position="159"/>
        <end position="179"/>
    </location>
</feature>
<dbReference type="PANTHER" id="PTHR10110">
    <property type="entry name" value="SODIUM/HYDROGEN EXCHANGER"/>
    <property type="match status" value="1"/>
</dbReference>
<dbReference type="GO" id="GO:0051453">
    <property type="term" value="P:regulation of intracellular pH"/>
    <property type="evidence" value="ECO:0007669"/>
    <property type="project" value="TreeGrafter"/>
</dbReference>
<evidence type="ECO:0000256" key="3">
    <source>
        <dbReference type="ARBA" id="ARBA00022692"/>
    </source>
</evidence>
<dbReference type="OrthoDB" id="196264at2759"/>
<evidence type="ECO:0000256" key="7">
    <source>
        <dbReference type="ARBA" id="ARBA00023136"/>
    </source>
</evidence>
<feature type="transmembrane region" description="Helical" evidence="10">
    <location>
        <begin position="256"/>
        <end position="282"/>
    </location>
</feature>
<protein>
    <recommendedName>
        <fullName evidence="9">Sodium/hydrogen exchanger</fullName>
    </recommendedName>
</protein>
<feature type="transmembrane region" description="Helical" evidence="10">
    <location>
        <begin position="375"/>
        <end position="398"/>
    </location>
</feature>
<evidence type="ECO:0000256" key="10">
    <source>
        <dbReference type="SAM" id="Phobius"/>
    </source>
</evidence>
<keyword evidence="2 9" id="KW-0813">Transport</keyword>
<evidence type="ECO:0000313" key="14">
    <source>
        <dbReference type="Proteomes" id="UP000678393"/>
    </source>
</evidence>
<dbReference type="GO" id="GO:0098719">
    <property type="term" value="P:sodium ion import across plasma membrane"/>
    <property type="evidence" value="ECO:0007669"/>
    <property type="project" value="TreeGrafter"/>
</dbReference>
<feature type="domain" description="Cation/H+ exchanger transmembrane" evidence="12">
    <location>
        <begin position="76"/>
        <end position="466"/>
    </location>
</feature>
<dbReference type="PROSITE" id="PS51257">
    <property type="entry name" value="PROKAR_LIPOPROTEIN"/>
    <property type="match status" value="1"/>
</dbReference>
<dbReference type="Pfam" id="PF00999">
    <property type="entry name" value="Na_H_Exchanger"/>
    <property type="match status" value="1"/>
</dbReference>
<feature type="transmembrane region" description="Helical" evidence="10">
    <location>
        <begin position="128"/>
        <end position="147"/>
    </location>
</feature>
<feature type="transmembrane region" description="Helical" evidence="10">
    <location>
        <begin position="95"/>
        <end position="116"/>
    </location>
</feature>
<dbReference type="InterPro" id="IPR006153">
    <property type="entry name" value="Cation/H_exchanger_TM"/>
</dbReference>
<dbReference type="GO" id="GO:0015386">
    <property type="term" value="F:potassium:proton antiporter activity"/>
    <property type="evidence" value="ECO:0007669"/>
    <property type="project" value="TreeGrafter"/>
</dbReference>
<dbReference type="PRINTS" id="PR01084">
    <property type="entry name" value="NAHEXCHNGR"/>
</dbReference>
<evidence type="ECO:0000256" key="5">
    <source>
        <dbReference type="ARBA" id="ARBA00023053"/>
    </source>
</evidence>
<organism evidence="13 14">
    <name type="scientific">Candidula unifasciata</name>
    <dbReference type="NCBI Taxonomy" id="100452"/>
    <lineage>
        <taxon>Eukaryota</taxon>
        <taxon>Metazoa</taxon>
        <taxon>Spiralia</taxon>
        <taxon>Lophotrochozoa</taxon>
        <taxon>Mollusca</taxon>
        <taxon>Gastropoda</taxon>
        <taxon>Heterobranchia</taxon>
        <taxon>Euthyneura</taxon>
        <taxon>Panpulmonata</taxon>
        <taxon>Eupulmonata</taxon>
        <taxon>Stylommatophora</taxon>
        <taxon>Helicina</taxon>
        <taxon>Helicoidea</taxon>
        <taxon>Geomitridae</taxon>
        <taxon>Candidula</taxon>
    </lineage>
</organism>
<evidence type="ECO:0000313" key="13">
    <source>
        <dbReference type="EMBL" id="CAG5127242.1"/>
    </source>
</evidence>
<evidence type="ECO:0000256" key="8">
    <source>
        <dbReference type="ARBA" id="ARBA00023201"/>
    </source>
</evidence>
<dbReference type="NCBIfam" id="TIGR00840">
    <property type="entry name" value="b_cpa1"/>
    <property type="match status" value="1"/>
</dbReference>
<dbReference type="InterPro" id="IPR018422">
    <property type="entry name" value="Cation/H_exchanger_CPA1"/>
</dbReference>
<evidence type="ECO:0000256" key="11">
    <source>
        <dbReference type="SAM" id="SignalP"/>
    </source>
</evidence>
<evidence type="ECO:0000256" key="1">
    <source>
        <dbReference type="ARBA" id="ARBA00004141"/>
    </source>
</evidence>
<keyword evidence="6 9" id="KW-0406">Ion transport</keyword>
<dbReference type="GO" id="GO:0015385">
    <property type="term" value="F:sodium:proton antiporter activity"/>
    <property type="evidence" value="ECO:0007669"/>
    <property type="project" value="InterPro"/>
</dbReference>
<dbReference type="GO" id="GO:0005886">
    <property type="term" value="C:plasma membrane"/>
    <property type="evidence" value="ECO:0007669"/>
    <property type="project" value="TreeGrafter"/>
</dbReference>
<keyword evidence="9" id="KW-0050">Antiport</keyword>
<evidence type="ECO:0000256" key="6">
    <source>
        <dbReference type="ARBA" id="ARBA00023065"/>
    </source>
</evidence>
<dbReference type="AlphaFoldDB" id="A0A8S3ZJA9"/>
<feature type="non-terminal residue" evidence="13">
    <location>
        <position position="1"/>
    </location>
</feature>
<feature type="transmembrane region" description="Helical" evidence="10">
    <location>
        <begin position="413"/>
        <end position="432"/>
    </location>
</feature>
<dbReference type="EMBL" id="CAJHNH020002623">
    <property type="protein sequence ID" value="CAG5127242.1"/>
    <property type="molecule type" value="Genomic_DNA"/>
</dbReference>
<dbReference type="PANTHER" id="PTHR10110:SF98">
    <property type="entry name" value="SODIUM_HYDROGEN EXCHANGER"/>
    <property type="match status" value="1"/>
</dbReference>
<keyword evidence="3 9" id="KW-0812">Transmembrane</keyword>
<feature type="transmembrane region" description="Helical" evidence="10">
    <location>
        <begin position="294"/>
        <end position="323"/>
    </location>
</feature>
<evidence type="ECO:0000259" key="12">
    <source>
        <dbReference type="Pfam" id="PF00999"/>
    </source>
</evidence>
<feature type="chain" id="PRO_5035913715" description="Sodium/hydrogen exchanger" evidence="11">
    <location>
        <begin position="34"/>
        <end position="690"/>
    </location>
</feature>
<feature type="signal peptide" evidence="11">
    <location>
        <begin position="1"/>
        <end position="33"/>
    </location>
</feature>
<reference evidence="13" key="1">
    <citation type="submission" date="2021-04" db="EMBL/GenBank/DDBJ databases">
        <authorList>
            <consortium name="Molecular Ecology Group"/>
        </authorList>
    </citation>
    <scope>NUCLEOTIDE SEQUENCE</scope>
</reference>
<sequence length="690" mass="77577">MVIKMHNRTHTLWPAALLTTIILFACYLSLTSAQTSPPSTEFKDDNVKKKNDSVRYQIITVNFPYVEVPYVICLWILLASVAKIGFHLYDKLPHIFPESCLLIILGIVVGMTLFYTETASMQQYTLDANTFFLFLLPPIVFDAGYNIPNRPLFNNIGTILTFAVVNTLWNTFGIGFALWGASYMGWINREIGMFSCCVFSALISAVDPVAVLAIFEEIQVNEILYIIVFRRVMYRMMVGFTAIGDHDVEAVDYGAGIVQFFVVIVGGTMIGIVVGIIGVIITKYTDHVRILEPLFVFVICYIGYLSSEIIGLSSILALTFSGVIMKHYSENNVAKKSAVTVKYFSKMMATISETIIFMFLGLSTVTDSHDFQLDFILFSVFFCLFFRITGVIILSAFLNRYRVIRMSAIDQFIMAYGGLRGGVAFCLALLLNKSVVPERELYVTTTMVIIYFTVFIQGTTIKPIVNALKVERAGEKDTSMNEIIHKRFIDHLMAGIEGYCRQSWTQFILQQVSGNRPCQISHHVTGPLQNVAPITVCLKETRFDYYNTKYVKPFLLREKPKIRDPSILRTFTKLSVQDAKAAVREMTRDSSVPNLSAFAKPRANMFSRRATIAGPGSHDHSTVVNLNSSDPSFTNIAAMEDTLRDPMTEHMSSVYPPPLPHTHTCKPNGSLIDTHTRILVTGNSYRIFHP</sequence>
<feature type="transmembrane region" description="Helical" evidence="10">
    <location>
        <begin position="191"/>
        <end position="215"/>
    </location>
</feature>
<comment type="caution">
    <text evidence="13">The sequence shown here is derived from an EMBL/GenBank/DDBJ whole genome shotgun (WGS) entry which is preliminary data.</text>
</comment>
<feature type="transmembrane region" description="Helical" evidence="10">
    <location>
        <begin position="68"/>
        <end position="88"/>
    </location>
</feature>
<dbReference type="Proteomes" id="UP000678393">
    <property type="component" value="Unassembled WGS sequence"/>
</dbReference>
<accession>A0A8S3ZJA9</accession>
<evidence type="ECO:0000256" key="9">
    <source>
        <dbReference type="RuleBase" id="RU003722"/>
    </source>
</evidence>
<name>A0A8S3ZJA9_9EUPU</name>